<evidence type="ECO:0000313" key="3">
    <source>
        <dbReference type="EMBL" id="TWU23376.1"/>
    </source>
</evidence>
<dbReference type="EMBL" id="SJPT01000004">
    <property type="protein sequence ID" value="TWU23376.1"/>
    <property type="molecule type" value="Genomic_DNA"/>
</dbReference>
<proteinExistence type="predicted"/>
<reference evidence="3 4" key="1">
    <citation type="submission" date="2019-02" db="EMBL/GenBank/DDBJ databases">
        <title>Deep-cultivation of Planctomycetes and their phenomic and genomic characterization uncovers novel biology.</title>
        <authorList>
            <person name="Wiegand S."/>
            <person name="Jogler M."/>
            <person name="Boedeker C."/>
            <person name="Pinto D."/>
            <person name="Vollmers J."/>
            <person name="Rivas-Marin E."/>
            <person name="Kohn T."/>
            <person name="Peeters S.H."/>
            <person name="Heuer A."/>
            <person name="Rast P."/>
            <person name="Oberbeckmann S."/>
            <person name="Bunk B."/>
            <person name="Jeske O."/>
            <person name="Meyerdierks A."/>
            <person name="Storesund J.E."/>
            <person name="Kallscheuer N."/>
            <person name="Luecker S."/>
            <person name="Lage O.M."/>
            <person name="Pohl T."/>
            <person name="Merkel B.J."/>
            <person name="Hornburger P."/>
            <person name="Mueller R.-W."/>
            <person name="Bruemmer F."/>
            <person name="Labrenz M."/>
            <person name="Spormann A.M."/>
            <person name="Op Den Camp H."/>
            <person name="Overmann J."/>
            <person name="Amann R."/>
            <person name="Jetten M.S.M."/>
            <person name="Mascher T."/>
            <person name="Medema M.H."/>
            <person name="Devos D.P."/>
            <person name="Kaster A.-K."/>
            <person name="Ovreas L."/>
            <person name="Rohde M."/>
            <person name="Galperin M.Y."/>
            <person name="Jogler C."/>
        </authorList>
    </citation>
    <scope>NUCLEOTIDE SEQUENCE [LARGE SCALE GENOMIC DNA]</scope>
    <source>
        <strain evidence="3 4">Pla52o</strain>
    </source>
</reference>
<protein>
    <recommendedName>
        <fullName evidence="5">Lipoprotein</fullName>
    </recommendedName>
</protein>
<sequence precursor="true">MKRFTFACVLCGALLMVAGCDNKTDQPAAQSPPAESAEQHEVMKPAMPEVTPPALESEAETPAKPAEPVKPAEPPAEPTKQ</sequence>
<dbReference type="Proteomes" id="UP000316304">
    <property type="component" value="Unassembled WGS sequence"/>
</dbReference>
<dbReference type="RefSeq" id="WP_146595091.1">
    <property type="nucleotide sequence ID" value="NZ_SJPT01000004.1"/>
</dbReference>
<name>A0A5C6CJV1_9BACT</name>
<keyword evidence="2" id="KW-0732">Signal</keyword>
<gene>
    <name evidence="3" type="ORF">Pla52o_29120</name>
</gene>
<dbReference type="PROSITE" id="PS51257">
    <property type="entry name" value="PROKAR_LIPOPROTEIN"/>
    <property type="match status" value="1"/>
</dbReference>
<accession>A0A5C6CJV1</accession>
<feature type="compositionally biased region" description="Pro residues" evidence="1">
    <location>
        <begin position="71"/>
        <end position="81"/>
    </location>
</feature>
<keyword evidence="4" id="KW-1185">Reference proteome</keyword>
<organism evidence="3 4">
    <name type="scientific">Novipirellula galeiformis</name>
    <dbReference type="NCBI Taxonomy" id="2528004"/>
    <lineage>
        <taxon>Bacteria</taxon>
        <taxon>Pseudomonadati</taxon>
        <taxon>Planctomycetota</taxon>
        <taxon>Planctomycetia</taxon>
        <taxon>Pirellulales</taxon>
        <taxon>Pirellulaceae</taxon>
        <taxon>Novipirellula</taxon>
    </lineage>
</organism>
<feature type="chain" id="PRO_5022830914" description="Lipoprotein" evidence="2">
    <location>
        <begin position="24"/>
        <end position="81"/>
    </location>
</feature>
<dbReference type="AlphaFoldDB" id="A0A5C6CJV1"/>
<evidence type="ECO:0000256" key="2">
    <source>
        <dbReference type="SAM" id="SignalP"/>
    </source>
</evidence>
<evidence type="ECO:0000313" key="4">
    <source>
        <dbReference type="Proteomes" id="UP000316304"/>
    </source>
</evidence>
<comment type="caution">
    <text evidence="3">The sequence shown here is derived from an EMBL/GenBank/DDBJ whole genome shotgun (WGS) entry which is preliminary data.</text>
</comment>
<evidence type="ECO:0000256" key="1">
    <source>
        <dbReference type="SAM" id="MobiDB-lite"/>
    </source>
</evidence>
<feature type="signal peptide" evidence="2">
    <location>
        <begin position="1"/>
        <end position="23"/>
    </location>
</feature>
<evidence type="ECO:0008006" key="5">
    <source>
        <dbReference type="Google" id="ProtNLM"/>
    </source>
</evidence>
<feature type="compositionally biased region" description="Low complexity" evidence="1">
    <location>
        <begin position="26"/>
        <end position="36"/>
    </location>
</feature>
<feature type="region of interest" description="Disordered" evidence="1">
    <location>
        <begin position="23"/>
        <end position="81"/>
    </location>
</feature>